<dbReference type="AlphaFoldDB" id="A0A1W2B071"/>
<dbReference type="SUPFAM" id="SSF51126">
    <property type="entry name" value="Pectin lyase-like"/>
    <property type="match status" value="2"/>
</dbReference>
<keyword evidence="4" id="KW-0732">Signal</keyword>
<feature type="signal peptide" evidence="4">
    <location>
        <begin position="1"/>
        <end position="24"/>
    </location>
</feature>
<keyword evidence="7" id="KW-1185">Reference proteome</keyword>
<dbReference type="PANTHER" id="PTHR31683:SF18">
    <property type="entry name" value="PECTATE LYASE 21-RELATED"/>
    <property type="match status" value="1"/>
</dbReference>
<dbReference type="GO" id="GO:0005576">
    <property type="term" value="C:extracellular region"/>
    <property type="evidence" value="ECO:0007669"/>
    <property type="project" value="UniProtKB-SubCell"/>
</dbReference>
<dbReference type="OrthoDB" id="112037at2"/>
<comment type="similarity">
    <text evidence="2">Belongs to the polysaccharide lyase 1 family.</text>
</comment>
<dbReference type="Gene3D" id="2.60.120.560">
    <property type="entry name" value="Exo-inulinase, domain 1"/>
    <property type="match status" value="1"/>
</dbReference>
<protein>
    <submittedName>
        <fullName evidence="6">Pectate lyase</fullName>
    </submittedName>
</protein>
<dbReference type="SMART" id="SM00656">
    <property type="entry name" value="Amb_all"/>
    <property type="match status" value="2"/>
</dbReference>
<feature type="chain" id="PRO_5013252614" evidence="4">
    <location>
        <begin position="25"/>
        <end position="814"/>
    </location>
</feature>
<evidence type="ECO:0000259" key="5">
    <source>
        <dbReference type="SMART" id="SM00656"/>
    </source>
</evidence>
<dbReference type="PANTHER" id="PTHR31683">
    <property type="entry name" value="PECTATE LYASE 18-RELATED"/>
    <property type="match status" value="1"/>
</dbReference>
<gene>
    <name evidence="6" type="ORF">SAMN05661093_01265</name>
</gene>
<dbReference type="EMBL" id="FWXV01000001">
    <property type="protein sequence ID" value="SMC66363.1"/>
    <property type="molecule type" value="Genomic_DNA"/>
</dbReference>
<reference evidence="6 7" key="1">
    <citation type="submission" date="2017-04" db="EMBL/GenBank/DDBJ databases">
        <authorList>
            <person name="Afonso C.L."/>
            <person name="Miller P.J."/>
            <person name="Scott M.A."/>
            <person name="Spackman E."/>
            <person name="Goraichik I."/>
            <person name="Dimitrov K.M."/>
            <person name="Suarez D.L."/>
            <person name="Swayne D.E."/>
        </authorList>
    </citation>
    <scope>NUCLEOTIDE SEQUENCE [LARGE SCALE GENOMIC DNA]</scope>
    <source>
        <strain evidence="6 7">DSM 43828</strain>
    </source>
</reference>
<dbReference type="SMART" id="SM00710">
    <property type="entry name" value="PbH1"/>
    <property type="match status" value="7"/>
</dbReference>
<dbReference type="GO" id="GO:0030570">
    <property type="term" value="F:pectate lyase activity"/>
    <property type="evidence" value="ECO:0007669"/>
    <property type="project" value="InterPro"/>
</dbReference>
<keyword evidence="2" id="KW-0964">Secreted</keyword>
<dbReference type="SUPFAM" id="SSF49899">
    <property type="entry name" value="Concanavalin A-like lectins/glucanases"/>
    <property type="match status" value="1"/>
</dbReference>
<dbReference type="Pfam" id="PF00544">
    <property type="entry name" value="Pectate_lyase_4"/>
    <property type="match status" value="2"/>
</dbReference>
<dbReference type="InterPro" id="IPR013320">
    <property type="entry name" value="ConA-like_dom_sf"/>
</dbReference>
<feature type="domain" description="Pectate lyase" evidence="5">
    <location>
        <begin position="235"/>
        <end position="455"/>
    </location>
</feature>
<evidence type="ECO:0000256" key="2">
    <source>
        <dbReference type="RuleBase" id="RU361173"/>
    </source>
</evidence>
<dbReference type="InterPro" id="IPR006626">
    <property type="entry name" value="PbH1"/>
</dbReference>
<evidence type="ECO:0000313" key="6">
    <source>
        <dbReference type="EMBL" id="SMC66363.1"/>
    </source>
</evidence>
<name>A0A1W2B071_KIBAR</name>
<evidence type="ECO:0000313" key="7">
    <source>
        <dbReference type="Proteomes" id="UP000192674"/>
    </source>
</evidence>
<proteinExistence type="inferred from homology"/>
<comment type="subcellular location">
    <subcellularLocation>
        <location evidence="2">Secreted</location>
    </subcellularLocation>
</comment>
<dbReference type="Gene3D" id="2.160.20.10">
    <property type="entry name" value="Single-stranded right-handed beta-helix, Pectin lyase-like"/>
    <property type="match status" value="2"/>
</dbReference>
<dbReference type="InterPro" id="IPR045032">
    <property type="entry name" value="PEL"/>
</dbReference>
<evidence type="ECO:0000256" key="3">
    <source>
        <dbReference type="SAM" id="MobiDB-lite"/>
    </source>
</evidence>
<dbReference type="InterPro" id="IPR002022">
    <property type="entry name" value="Pec_lyase"/>
</dbReference>
<dbReference type="RefSeq" id="WP_084425028.1">
    <property type="nucleotide sequence ID" value="NZ_FWXV01000001.1"/>
</dbReference>
<dbReference type="InterPro" id="IPR012334">
    <property type="entry name" value="Pectin_lyas_fold"/>
</dbReference>
<accession>A0A1W2B071</accession>
<sequence length="814" mass="85501">MRKLTTLIGFALAASIALPPAASAATLLNDDFEDGNTTGWSTSSGSWSVVADGSRALRQSGTSSDARALLGLSWSDQSVQVRVKPTGFGATNRHVAVAARAQNASSYYYLALTANSSVVLGKRSGSGFTTLALAPAAVSTGSWYTLRLEAFGTTLRGFVDGTLLTSAVDTSFASGRAGVTTNYASASFDDVLVTDVRGPGGPPDPPPPGTCDTSGTATGFASVDAWGQNGTTGGAGGPTVEVDTATEFLTAIGRTGPVNICVRGMIALPGPMHDVTSDKTIVGVGSASGFTGGGLNIGLPVADSVTTPPPDAVHNVIVRNLVFRNWADDAINVQMFSHHVWIDHNDLASGKDGAIDIKRGSSYVTVSWNHTHNHTKNMLLGHDDSNGAQDTGRLKVTYHHNWFNETPQRNPRVRFGEPVHIYNNYYLHNTDIGVACQASAGCVVEGNYFENVEEPVSNHYAGPTGRCVARDNVFAGESGQPDCSGTVQEPRAYYNYTLDDPNSVKASVMAGAGVGKIGVSALANTVDGFASVNALGQNGTTGGAGGPTVTVTTAAQLRDYAGRAGPFVIMLSGRIQFDGMITVVANKSIIGTAGAEISGGGLQLGSTTRPGNNVIIRNIKFGDASDDSISVTNSAHHVWIDHNEFLPGADGSVDVKRQSNYVTVSWNWFRGTDKSMLLGHSDNYTADVGYLKVTYHHNFFDGSAQRHPRVRFGEPVHVYNNYYRGNSLYGVASTMDAGVLVEGNYFENVPFPCHVGYAESDPGRIMQRGNAFSGSGACEAAGSVVEPRTYYQYTLDSAANVPAIVRDGAGTGRI</sequence>
<organism evidence="6 7">
    <name type="scientific">Kibdelosporangium aridum</name>
    <dbReference type="NCBI Taxonomy" id="2030"/>
    <lineage>
        <taxon>Bacteria</taxon>
        <taxon>Bacillati</taxon>
        <taxon>Actinomycetota</taxon>
        <taxon>Actinomycetes</taxon>
        <taxon>Pseudonocardiales</taxon>
        <taxon>Pseudonocardiaceae</taxon>
        <taxon>Kibdelosporangium</taxon>
    </lineage>
</organism>
<feature type="domain" description="Pectate lyase" evidence="5">
    <location>
        <begin position="544"/>
        <end position="752"/>
    </location>
</feature>
<keyword evidence="2" id="KW-0624">Polysaccharide degradation</keyword>
<dbReference type="Proteomes" id="UP000192674">
    <property type="component" value="Unassembled WGS sequence"/>
</dbReference>
<feature type="compositionally biased region" description="Pro residues" evidence="3">
    <location>
        <begin position="200"/>
        <end position="209"/>
    </location>
</feature>
<dbReference type="GO" id="GO:0000272">
    <property type="term" value="P:polysaccharide catabolic process"/>
    <property type="evidence" value="ECO:0007669"/>
    <property type="project" value="UniProtKB-KW"/>
</dbReference>
<keyword evidence="1 2" id="KW-0456">Lyase</keyword>
<keyword evidence="2" id="KW-0119">Carbohydrate metabolism</keyword>
<dbReference type="InterPro" id="IPR011050">
    <property type="entry name" value="Pectin_lyase_fold/virulence"/>
</dbReference>
<evidence type="ECO:0000256" key="4">
    <source>
        <dbReference type="SAM" id="SignalP"/>
    </source>
</evidence>
<evidence type="ECO:0000256" key="1">
    <source>
        <dbReference type="ARBA" id="ARBA00023239"/>
    </source>
</evidence>
<feature type="region of interest" description="Disordered" evidence="3">
    <location>
        <begin position="196"/>
        <end position="217"/>
    </location>
</feature>